<evidence type="ECO:0000313" key="1">
    <source>
        <dbReference type="EMBL" id="MFK4268335.1"/>
    </source>
</evidence>
<dbReference type="Proteomes" id="UP001620295">
    <property type="component" value="Unassembled WGS sequence"/>
</dbReference>
<dbReference type="RefSeq" id="WP_358629029.1">
    <property type="nucleotide sequence ID" value="NZ_JBFAEV010000002.1"/>
</dbReference>
<gene>
    <name evidence="1" type="ORF">ACI2L5_25815</name>
</gene>
<comment type="caution">
    <text evidence="1">The sequence shown here is derived from an EMBL/GenBank/DDBJ whole genome shotgun (WGS) entry which is preliminary data.</text>
</comment>
<evidence type="ECO:0000313" key="2">
    <source>
        <dbReference type="Proteomes" id="UP001620295"/>
    </source>
</evidence>
<accession>A0ABW8LTG7</accession>
<name>A0ABW8LTG7_9ACTN</name>
<proteinExistence type="predicted"/>
<reference evidence="1 2" key="1">
    <citation type="submission" date="2024-11" db="EMBL/GenBank/DDBJ databases">
        <title>The Natural Products Discovery Center: Release of the First 8490 Sequenced Strains for Exploring Actinobacteria Biosynthetic Diversity.</title>
        <authorList>
            <person name="Kalkreuter E."/>
            <person name="Kautsar S.A."/>
            <person name="Yang D."/>
            <person name="Bader C.D."/>
            <person name="Teijaro C.N."/>
            <person name="Fluegel L."/>
            <person name="Davis C.M."/>
            <person name="Simpson J.R."/>
            <person name="Lauterbach L."/>
            <person name="Steele A.D."/>
            <person name="Gui C."/>
            <person name="Meng S."/>
            <person name="Li G."/>
            <person name="Viehrig K."/>
            <person name="Ye F."/>
            <person name="Su P."/>
            <person name="Kiefer A.F."/>
            <person name="Nichols A."/>
            <person name="Cepeda A.J."/>
            <person name="Yan W."/>
            <person name="Fan B."/>
            <person name="Jiang Y."/>
            <person name="Adhikari A."/>
            <person name="Zheng C.-J."/>
            <person name="Schuster L."/>
            <person name="Cowan T.M."/>
            <person name="Smanski M.J."/>
            <person name="Chevrette M.G."/>
            <person name="De Carvalho L.P.S."/>
            <person name="Shen B."/>
        </authorList>
    </citation>
    <scope>NUCLEOTIDE SEQUENCE [LARGE SCALE GENOMIC DNA]</scope>
    <source>
        <strain evidence="1 2">NPDC020863</strain>
    </source>
</reference>
<organism evidence="1 2">
    <name type="scientific">Streptomyces milbemycinicus</name>
    <dbReference type="NCBI Taxonomy" id="476552"/>
    <lineage>
        <taxon>Bacteria</taxon>
        <taxon>Bacillati</taxon>
        <taxon>Actinomycetota</taxon>
        <taxon>Actinomycetes</taxon>
        <taxon>Kitasatosporales</taxon>
        <taxon>Streptomycetaceae</taxon>
        <taxon>Streptomyces</taxon>
    </lineage>
</organism>
<sequence>MGQDKDLGIQHGGALSQAERLGLAADDIKAAKGLLEKGDEGGGFPGFGGLLELPSSLMHFGEYGAAPAFNDFSDAWIAECKTLEGAVRELQKKIGVSSKAYRGTDHARESDFSAIHRYSQNS</sequence>
<keyword evidence="2" id="KW-1185">Reference proteome</keyword>
<protein>
    <submittedName>
        <fullName evidence="1">Uncharacterized protein</fullName>
    </submittedName>
</protein>
<dbReference type="EMBL" id="JBJDQH010000008">
    <property type="protein sequence ID" value="MFK4268335.1"/>
    <property type="molecule type" value="Genomic_DNA"/>
</dbReference>